<dbReference type="Proteomes" id="UP000632138">
    <property type="component" value="Unassembled WGS sequence"/>
</dbReference>
<name>A0ABS2AEU3_9ACTN</name>
<accession>A0ABS2AEU3</accession>
<evidence type="ECO:0000313" key="1">
    <source>
        <dbReference type="EMBL" id="MBM2618357.1"/>
    </source>
</evidence>
<proteinExistence type="predicted"/>
<sequence>MTVLQHLPDVGLSDVGPALDGSEPFLGELPPDYAATLRVANGFTVHRGMNRVFGVRPDRHMDVRSWNDEQAWRFAWNGRADSFLMVGGTAFGDQYALRRRADGSYDDVVYLLDANLLGARPVFDSFEQFLEREIVHNALTPTHPVALACVAKFGEVPPTRNVVLTPSMLLGGPEDVATMVTIDSYTAMIYGGDIYAAVMSVPDEAPVVGVEPWSDDEGRQRLRVRFGEGDPGWGAAPL</sequence>
<gene>
    <name evidence="1" type="ORF">JIG36_22610</name>
</gene>
<organism evidence="1 2">
    <name type="scientific">Paractinoplanes ovalisporus</name>
    <dbReference type="NCBI Taxonomy" id="2810368"/>
    <lineage>
        <taxon>Bacteria</taxon>
        <taxon>Bacillati</taxon>
        <taxon>Actinomycetota</taxon>
        <taxon>Actinomycetes</taxon>
        <taxon>Micromonosporales</taxon>
        <taxon>Micromonosporaceae</taxon>
        <taxon>Paractinoplanes</taxon>
    </lineage>
</organism>
<protein>
    <submittedName>
        <fullName evidence="1">Uncharacterized protein</fullName>
    </submittedName>
</protein>
<dbReference type="Gene3D" id="3.40.1580.10">
    <property type="entry name" value="SMI1/KNR4-like"/>
    <property type="match status" value="1"/>
</dbReference>
<dbReference type="SUPFAM" id="SSF160631">
    <property type="entry name" value="SMI1/KNR4-like"/>
    <property type="match status" value="1"/>
</dbReference>
<dbReference type="RefSeq" id="WP_203378370.1">
    <property type="nucleotide sequence ID" value="NZ_JAENHP010000007.1"/>
</dbReference>
<dbReference type="EMBL" id="JAENHP010000007">
    <property type="protein sequence ID" value="MBM2618357.1"/>
    <property type="molecule type" value="Genomic_DNA"/>
</dbReference>
<keyword evidence="2" id="KW-1185">Reference proteome</keyword>
<reference evidence="1 2" key="1">
    <citation type="submission" date="2021-01" db="EMBL/GenBank/DDBJ databases">
        <title>Actinoplanes sp. nov. LDG1-06 isolated from lichen.</title>
        <authorList>
            <person name="Saeng-In P."/>
            <person name="Phongsopitanun W."/>
            <person name="Kanchanasin P."/>
            <person name="Yuki M."/>
            <person name="Kudo T."/>
            <person name="Ohkuma M."/>
            <person name="Tanasupawat S."/>
        </authorList>
    </citation>
    <scope>NUCLEOTIDE SEQUENCE [LARGE SCALE GENOMIC DNA]</scope>
    <source>
        <strain evidence="1 2">LDG1-06</strain>
    </source>
</reference>
<dbReference type="InterPro" id="IPR037883">
    <property type="entry name" value="Knr4/Smi1-like_sf"/>
</dbReference>
<evidence type="ECO:0000313" key="2">
    <source>
        <dbReference type="Proteomes" id="UP000632138"/>
    </source>
</evidence>
<comment type="caution">
    <text evidence="1">The sequence shown here is derived from an EMBL/GenBank/DDBJ whole genome shotgun (WGS) entry which is preliminary data.</text>
</comment>